<dbReference type="GO" id="GO:0032259">
    <property type="term" value="P:methylation"/>
    <property type="evidence" value="ECO:0007669"/>
    <property type="project" value="UniProtKB-KW"/>
</dbReference>
<sequence>MEVSKSYGKHTTPIIDYCAKLSVKQTDVEKELYEETFKKAKAAIMIGAPEVLQFGKNFIRLIHAKRCLDIGTFTGASALAWALALPFEDGEIASFDLDHTNFNNIGKPIIEKKCPELLSKMTFHLGPATESLEKLISNGESGKWDFAFIDADKENYPKYYQQCMTLLRPGGVILIDNALRGGRVAGDPSNFNEAEKAIDQTNRFIFDDENADNILLNVGDGLHVVFKKNRMFMFKCL</sequence>
<keyword evidence="5" id="KW-1185">Reference proteome</keyword>
<reference evidence="6" key="1">
    <citation type="submission" date="2022-11" db="UniProtKB">
        <authorList>
            <consortium name="WormBaseParasite"/>
        </authorList>
    </citation>
    <scope>IDENTIFICATION</scope>
</reference>
<dbReference type="PANTHER" id="PTHR10509">
    <property type="entry name" value="O-METHYLTRANSFERASE-RELATED"/>
    <property type="match status" value="1"/>
</dbReference>
<dbReference type="Gene3D" id="3.40.50.150">
    <property type="entry name" value="Vaccinia Virus protein VP39"/>
    <property type="match status" value="1"/>
</dbReference>
<proteinExistence type="inferred from homology"/>
<dbReference type="GO" id="GO:0008757">
    <property type="term" value="F:S-adenosylmethionine-dependent methyltransferase activity"/>
    <property type="evidence" value="ECO:0007669"/>
    <property type="project" value="TreeGrafter"/>
</dbReference>
<evidence type="ECO:0000313" key="5">
    <source>
        <dbReference type="Proteomes" id="UP000887578"/>
    </source>
</evidence>
<keyword evidence="3" id="KW-0949">S-adenosyl-L-methionine</keyword>
<name>A0A914R4D6_9BILA</name>
<protein>
    <submittedName>
        <fullName evidence="6">O-methyltransferase</fullName>
    </submittedName>
</protein>
<dbReference type="InterPro" id="IPR002935">
    <property type="entry name" value="SAM_O-MeTrfase"/>
</dbReference>
<organism evidence="5 6">
    <name type="scientific">Panagrolaimus davidi</name>
    <dbReference type="NCBI Taxonomy" id="227884"/>
    <lineage>
        <taxon>Eukaryota</taxon>
        <taxon>Metazoa</taxon>
        <taxon>Ecdysozoa</taxon>
        <taxon>Nematoda</taxon>
        <taxon>Chromadorea</taxon>
        <taxon>Rhabditida</taxon>
        <taxon>Tylenchina</taxon>
        <taxon>Panagrolaimomorpha</taxon>
        <taxon>Panagrolaimoidea</taxon>
        <taxon>Panagrolaimidae</taxon>
        <taxon>Panagrolaimus</taxon>
    </lineage>
</organism>
<evidence type="ECO:0000256" key="1">
    <source>
        <dbReference type="ARBA" id="ARBA00022603"/>
    </source>
</evidence>
<dbReference type="SUPFAM" id="SSF53335">
    <property type="entry name" value="S-adenosyl-L-methionine-dependent methyltransferases"/>
    <property type="match status" value="1"/>
</dbReference>
<dbReference type="InterPro" id="IPR050362">
    <property type="entry name" value="Cation-dep_OMT"/>
</dbReference>
<keyword evidence="2" id="KW-0808">Transferase</keyword>
<dbReference type="GO" id="GO:0008171">
    <property type="term" value="F:O-methyltransferase activity"/>
    <property type="evidence" value="ECO:0007669"/>
    <property type="project" value="InterPro"/>
</dbReference>
<dbReference type="WBParaSite" id="PDA_v2.g9462.t1">
    <property type="protein sequence ID" value="PDA_v2.g9462.t1"/>
    <property type="gene ID" value="PDA_v2.g9462"/>
</dbReference>
<dbReference type="AlphaFoldDB" id="A0A914R4D6"/>
<dbReference type="InterPro" id="IPR029063">
    <property type="entry name" value="SAM-dependent_MTases_sf"/>
</dbReference>
<comment type="similarity">
    <text evidence="4">Belongs to the class I-like SAM-binding methyltransferase superfamily. Cation-dependent O-methyltransferase family.</text>
</comment>
<accession>A0A914R4D6</accession>
<evidence type="ECO:0000256" key="4">
    <source>
        <dbReference type="ARBA" id="ARBA00023453"/>
    </source>
</evidence>
<evidence type="ECO:0000256" key="3">
    <source>
        <dbReference type="ARBA" id="ARBA00022691"/>
    </source>
</evidence>
<dbReference type="PANTHER" id="PTHR10509:SF93">
    <property type="entry name" value="CATECHOL O-METHYLTRANSFERASE DOMAIN-CONTAINING PROTEIN 1"/>
    <property type="match status" value="1"/>
</dbReference>
<dbReference type="PROSITE" id="PS51682">
    <property type="entry name" value="SAM_OMT_I"/>
    <property type="match status" value="1"/>
</dbReference>
<evidence type="ECO:0000313" key="6">
    <source>
        <dbReference type="WBParaSite" id="PDA_v2.g9462.t1"/>
    </source>
</evidence>
<keyword evidence="1" id="KW-0489">Methyltransferase</keyword>
<dbReference type="Pfam" id="PF01596">
    <property type="entry name" value="Methyltransf_3"/>
    <property type="match status" value="1"/>
</dbReference>
<evidence type="ECO:0000256" key="2">
    <source>
        <dbReference type="ARBA" id="ARBA00022679"/>
    </source>
</evidence>
<dbReference type="Proteomes" id="UP000887578">
    <property type="component" value="Unplaced"/>
</dbReference>